<dbReference type="AlphaFoldDB" id="A0AAW6TXU6"/>
<gene>
    <name evidence="1" type="ORF">QJ522_14825</name>
</gene>
<evidence type="ECO:0000313" key="1">
    <source>
        <dbReference type="EMBL" id="MDI6450332.1"/>
    </source>
</evidence>
<proteinExistence type="predicted"/>
<keyword evidence="2" id="KW-1185">Reference proteome</keyword>
<sequence>MRPKTFDCVQMKRRGAEQVMKRLEGKTVQEQLEYWQKGTEELITRQQSLKKNKVQPEIGDCP</sequence>
<evidence type="ECO:0000313" key="2">
    <source>
        <dbReference type="Proteomes" id="UP001431776"/>
    </source>
</evidence>
<dbReference type="RefSeq" id="WP_349245743.1">
    <property type="nucleotide sequence ID" value="NZ_JASCXX010000019.1"/>
</dbReference>
<comment type="caution">
    <text evidence="1">The sequence shown here is derived from an EMBL/GenBank/DDBJ whole genome shotgun (WGS) entry which is preliminary data.</text>
</comment>
<reference evidence="1" key="1">
    <citation type="submission" date="2023-05" db="EMBL/GenBank/DDBJ databases">
        <title>Anaerotaeda fermentans gen. nov., sp. nov., a novel anaerobic planctomycete of the new family within the order Sedimentisphaerales isolated from Taman Peninsula, Russia.</title>
        <authorList>
            <person name="Khomyakova M.A."/>
            <person name="Merkel A.Y."/>
            <person name="Slobodkin A.I."/>
        </authorList>
    </citation>
    <scope>NUCLEOTIDE SEQUENCE</scope>
    <source>
        <strain evidence="1">M17dextr</strain>
    </source>
</reference>
<dbReference type="Proteomes" id="UP001431776">
    <property type="component" value="Unassembled WGS sequence"/>
</dbReference>
<dbReference type="EMBL" id="JASCXX010000019">
    <property type="protein sequence ID" value="MDI6450332.1"/>
    <property type="molecule type" value="Genomic_DNA"/>
</dbReference>
<protein>
    <submittedName>
        <fullName evidence="1">Uncharacterized protein</fullName>
    </submittedName>
</protein>
<name>A0AAW6TXU6_9BACT</name>
<organism evidence="1 2">
    <name type="scientific">Anaerobaca lacustris</name>
    <dbReference type="NCBI Taxonomy" id="3044600"/>
    <lineage>
        <taxon>Bacteria</taxon>
        <taxon>Pseudomonadati</taxon>
        <taxon>Planctomycetota</taxon>
        <taxon>Phycisphaerae</taxon>
        <taxon>Sedimentisphaerales</taxon>
        <taxon>Anaerobacaceae</taxon>
        <taxon>Anaerobaca</taxon>
    </lineage>
</organism>
<accession>A0AAW6TXU6</accession>